<evidence type="ECO:0000313" key="3">
    <source>
        <dbReference type="Proteomes" id="UP001417504"/>
    </source>
</evidence>
<name>A0AAP0I8R2_9MAGN</name>
<proteinExistence type="predicted"/>
<keyword evidence="3" id="KW-1185">Reference proteome</keyword>
<dbReference type="Proteomes" id="UP001417504">
    <property type="component" value="Unassembled WGS sequence"/>
</dbReference>
<comment type="caution">
    <text evidence="2">The sequence shown here is derived from an EMBL/GenBank/DDBJ whole genome shotgun (WGS) entry which is preliminary data.</text>
</comment>
<organism evidence="2 3">
    <name type="scientific">Stephania japonica</name>
    <dbReference type="NCBI Taxonomy" id="461633"/>
    <lineage>
        <taxon>Eukaryota</taxon>
        <taxon>Viridiplantae</taxon>
        <taxon>Streptophyta</taxon>
        <taxon>Embryophyta</taxon>
        <taxon>Tracheophyta</taxon>
        <taxon>Spermatophyta</taxon>
        <taxon>Magnoliopsida</taxon>
        <taxon>Ranunculales</taxon>
        <taxon>Menispermaceae</taxon>
        <taxon>Menispermoideae</taxon>
        <taxon>Cissampelideae</taxon>
        <taxon>Stephania</taxon>
    </lineage>
</organism>
<dbReference type="EMBL" id="JBBNAE010000007">
    <property type="protein sequence ID" value="KAK9110715.1"/>
    <property type="molecule type" value="Genomic_DNA"/>
</dbReference>
<accession>A0AAP0I8R2</accession>
<protein>
    <submittedName>
        <fullName evidence="2">Uncharacterized protein</fullName>
    </submittedName>
</protein>
<dbReference type="EMBL" id="JBBNAE010000009">
    <property type="protein sequence ID" value="KAK9097283.1"/>
    <property type="molecule type" value="Genomic_DNA"/>
</dbReference>
<reference evidence="2 3" key="1">
    <citation type="submission" date="2024-01" db="EMBL/GenBank/DDBJ databases">
        <title>Genome assemblies of Stephania.</title>
        <authorList>
            <person name="Yang L."/>
        </authorList>
    </citation>
    <scope>NUCLEOTIDE SEQUENCE [LARGE SCALE GENOMIC DNA]</scope>
    <source>
        <strain evidence="2">QJT</strain>
        <tissue evidence="2">Leaf</tissue>
    </source>
</reference>
<evidence type="ECO:0000313" key="2">
    <source>
        <dbReference type="EMBL" id="KAK9110715.1"/>
    </source>
</evidence>
<dbReference type="AlphaFoldDB" id="A0AAP0I8R2"/>
<gene>
    <name evidence="2" type="ORF">Sjap_018775</name>
    <name evidence="1" type="ORF">Sjap_022780</name>
</gene>
<evidence type="ECO:0000313" key="1">
    <source>
        <dbReference type="EMBL" id="KAK9097283.1"/>
    </source>
</evidence>
<sequence length="67" mass="7864">MSLRSIKKDVCALLVKSGGVGSIQLKRNILLDMKMMMNIWKWLLKTYKMINGHYLWNIGKVKNQRLL</sequence>